<dbReference type="NCBIfam" id="NF000932">
    <property type="entry name" value="PRK00092.2-5"/>
    <property type="match status" value="1"/>
</dbReference>
<dbReference type="InterPro" id="IPR028998">
    <property type="entry name" value="RimP_C"/>
</dbReference>
<dbReference type="InterPro" id="IPR036847">
    <property type="entry name" value="RimP_C_sf"/>
</dbReference>
<dbReference type="Gene3D" id="3.30.300.70">
    <property type="entry name" value="RimP-like superfamily, N-terminal"/>
    <property type="match status" value="1"/>
</dbReference>
<sequence>MAESSSGDQQEDNLPSKTSEGRARVVEKLIAPTLEDMGYEIVRVLLSGRGSPTLQIMVDRKDGAMIDVEDCAAVSRATSAILDVEDPIDSEFTLEVSSPGLDRPLTRLGDFARFAGFEARIEMEQSIDGHKRVSGRLMGVEGTEIVVETAEGVVKLPFAGLRKAKLLLTDALIEAMQKEAEQFSQDAD</sequence>
<keyword evidence="8" id="KW-1185">Reference proteome</keyword>
<proteinExistence type="inferred from homology"/>
<dbReference type="PANTHER" id="PTHR33867:SF1">
    <property type="entry name" value="RIBOSOME MATURATION FACTOR RIMP"/>
    <property type="match status" value="1"/>
</dbReference>
<dbReference type="InterPro" id="IPR028989">
    <property type="entry name" value="RimP_N"/>
</dbReference>
<dbReference type="HAMAP" id="MF_01077">
    <property type="entry name" value="RimP"/>
    <property type="match status" value="1"/>
</dbReference>
<comment type="caution">
    <text evidence="7">The sequence shown here is derived from an EMBL/GenBank/DDBJ whole genome shotgun (WGS) entry which is preliminary data.</text>
</comment>
<feature type="region of interest" description="Disordered" evidence="4">
    <location>
        <begin position="1"/>
        <end position="20"/>
    </location>
</feature>
<dbReference type="CDD" id="cd01734">
    <property type="entry name" value="YlxS_C"/>
    <property type="match status" value="1"/>
</dbReference>
<dbReference type="InterPro" id="IPR003728">
    <property type="entry name" value="Ribosome_maturation_RimP"/>
</dbReference>
<dbReference type="Pfam" id="PF17384">
    <property type="entry name" value="DUF150_C"/>
    <property type="match status" value="1"/>
</dbReference>
<dbReference type="RefSeq" id="WP_322091265.1">
    <property type="nucleotide sequence ID" value="NZ_JACHXA010000009.1"/>
</dbReference>
<accession>A0A839SWV6</accession>
<evidence type="ECO:0000256" key="1">
    <source>
        <dbReference type="ARBA" id="ARBA00022490"/>
    </source>
</evidence>
<feature type="compositionally biased region" description="Polar residues" evidence="4">
    <location>
        <begin position="1"/>
        <end position="18"/>
    </location>
</feature>
<dbReference type="Pfam" id="PF02576">
    <property type="entry name" value="RimP_N"/>
    <property type="match status" value="1"/>
</dbReference>
<protein>
    <recommendedName>
        <fullName evidence="3">Ribosome maturation factor RimP</fullName>
    </recommendedName>
</protein>
<dbReference type="Gene3D" id="2.30.30.180">
    <property type="entry name" value="Ribosome maturation factor RimP, C-terminal domain"/>
    <property type="match status" value="1"/>
</dbReference>
<evidence type="ECO:0000313" key="8">
    <source>
        <dbReference type="Proteomes" id="UP000581135"/>
    </source>
</evidence>
<dbReference type="GO" id="GO:0000028">
    <property type="term" value="P:ribosomal small subunit assembly"/>
    <property type="evidence" value="ECO:0007669"/>
    <property type="project" value="TreeGrafter"/>
</dbReference>
<dbReference type="FunFam" id="3.30.300.70:FF:000001">
    <property type="entry name" value="Ribosome maturation factor RimP"/>
    <property type="match status" value="1"/>
</dbReference>
<reference evidence="7 8" key="1">
    <citation type="submission" date="2020-08" db="EMBL/GenBank/DDBJ databases">
        <title>Genomic Encyclopedia of Type Strains, Phase III (KMG-III): the genomes of soil and plant-associated and newly described type strains.</title>
        <authorList>
            <person name="Whitman W."/>
        </authorList>
    </citation>
    <scope>NUCLEOTIDE SEQUENCE [LARGE SCALE GENOMIC DNA]</scope>
    <source>
        <strain evidence="7 8">CECT 8803</strain>
    </source>
</reference>
<dbReference type="AlphaFoldDB" id="A0A839SWV6"/>
<evidence type="ECO:0000256" key="2">
    <source>
        <dbReference type="ARBA" id="ARBA00022517"/>
    </source>
</evidence>
<keyword evidence="2 3" id="KW-0690">Ribosome biogenesis</keyword>
<comment type="function">
    <text evidence="3">Required for maturation of 30S ribosomal subunits.</text>
</comment>
<dbReference type="GO" id="GO:0005829">
    <property type="term" value="C:cytosol"/>
    <property type="evidence" value="ECO:0007669"/>
    <property type="project" value="TreeGrafter"/>
</dbReference>
<dbReference type="GO" id="GO:0006412">
    <property type="term" value="P:translation"/>
    <property type="evidence" value="ECO:0007669"/>
    <property type="project" value="TreeGrafter"/>
</dbReference>
<dbReference type="SUPFAM" id="SSF74942">
    <property type="entry name" value="YhbC-like, C-terminal domain"/>
    <property type="match status" value="1"/>
</dbReference>
<evidence type="ECO:0000256" key="3">
    <source>
        <dbReference type="HAMAP-Rule" id="MF_01077"/>
    </source>
</evidence>
<comment type="subcellular location">
    <subcellularLocation>
        <location evidence="3">Cytoplasm</location>
    </subcellularLocation>
</comment>
<dbReference type="SUPFAM" id="SSF75420">
    <property type="entry name" value="YhbC-like, N-terminal domain"/>
    <property type="match status" value="1"/>
</dbReference>
<comment type="similarity">
    <text evidence="3">Belongs to the RimP family.</text>
</comment>
<dbReference type="PANTHER" id="PTHR33867">
    <property type="entry name" value="RIBOSOME MATURATION FACTOR RIMP"/>
    <property type="match status" value="1"/>
</dbReference>
<evidence type="ECO:0000313" key="7">
    <source>
        <dbReference type="EMBL" id="MBB3066539.1"/>
    </source>
</evidence>
<organism evidence="7 8">
    <name type="scientific">Limibacillus halophilus</name>
    <dbReference type="NCBI Taxonomy" id="1579333"/>
    <lineage>
        <taxon>Bacteria</taxon>
        <taxon>Pseudomonadati</taxon>
        <taxon>Pseudomonadota</taxon>
        <taxon>Alphaproteobacteria</taxon>
        <taxon>Rhodospirillales</taxon>
        <taxon>Rhodovibrionaceae</taxon>
        <taxon>Limibacillus</taxon>
    </lineage>
</organism>
<dbReference type="InterPro" id="IPR035956">
    <property type="entry name" value="RimP_N_sf"/>
</dbReference>
<dbReference type="EMBL" id="JACHXA010000009">
    <property type="protein sequence ID" value="MBB3066539.1"/>
    <property type="molecule type" value="Genomic_DNA"/>
</dbReference>
<evidence type="ECO:0000259" key="6">
    <source>
        <dbReference type="Pfam" id="PF17384"/>
    </source>
</evidence>
<evidence type="ECO:0000256" key="4">
    <source>
        <dbReference type="SAM" id="MobiDB-lite"/>
    </source>
</evidence>
<name>A0A839SWV6_9PROT</name>
<feature type="domain" description="Ribosome maturation factor RimP N-terminal" evidence="5">
    <location>
        <begin position="29"/>
        <end position="102"/>
    </location>
</feature>
<gene>
    <name evidence="3" type="primary">rimP</name>
    <name evidence="7" type="ORF">FHR98_002847</name>
</gene>
<keyword evidence="1 3" id="KW-0963">Cytoplasm</keyword>
<dbReference type="Proteomes" id="UP000581135">
    <property type="component" value="Unassembled WGS sequence"/>
</dbReference>
<feature type="domain" description="Ribosome maturation factor RimP C-terminal" evidence="6">
    <location>
        <begin position="105"/>
        <end position="169"/>
    </location>
</feature>
<evidence type="ECO:0000259" key="5">
    <source>
        <dbReference type="Pfam" id="PF02576"/>
    </source>
</evidence>